<proteinExistence type="predicted"/>
<dbReference type="SUPFAM" id="SSF55781">
    <property type="entry name" value="GAF domain-like"/>
    <property type="match status" value="2"/>
</dbReference>
<dbReference type="InterPro" id="IPR003018">
    <property type="entry name" value="GAF"/>
</dbReference>
<evidence type="ECO:0000259" key="2">
    <source>
        <dbReference type="SMART" id="SM00065"/>
    </source>
</evidence>
<protein>
    <submittedName>
        <fullName evidence="3">GAF domain-containing protein</fullName>
    </submittedName>
</protein>
<evidence type="ECO:0000313" key="4">
    <source>
        <dbReference type="Proteomes" id="UP000703893"/>
    </source>
</evidence>
<dbReference type="EMBL" id="VGJX01000599">
    <property type="protein sequence ID" value="MBM3275500.1"/>
    <property type="molecule type" value="Genomic_DNA"/>
</dbReference>
<evidence type="ECO:0000313" key="3">
    <source>
        <dbReference type="EMBL" id="MBM3275500.1"/>
    </source>
</evidence>
<accession>A0A937X713</accession>
<evidence type="ECO:0000256" key="1">
    <source>
        <dbReference type="SAM" id="Coils"/>
    </source>
</evidence>
<dbReference type="SMART" id="SM00065">
    <property type="entry name" value="GAF"/>
    <property type="match status" value="1"/>
</dbReference>
<dbReference type="Pfam" id="PF13185">
    <property type="entry name" value="GAF_2"/>
    <property type="match status" value="1"/>
</dbReference>
<sequence length="370" mass="40585">MPTTDHDSLRLADELHARRRDLDMVMRAIHRLLRNTQARPLYEAIARVGGEALGTDRCSVLVKAPDCENLIYGGSLGLSPGLAQLLSERGIPLDSNLPPAIAFRELRPAAFSNLADDQTLPEEFRKSAIQDEIRAIMCVPVVAEGEPLGVLVTYYRESRPFHPDEVRRLSLLAEICAVAVQNVTAFEHSRKLAEELSEQADALEKRNAELHVVADLAPTLAVAESSRQILQAFYSRLVTLVPFEQVALLRMDKENPKELVIREVHSASPAAFGKGWRVAWDGTLAEEPLVARKATWHALSAGGNQDPLARYCMQLGLRRIGLFPLIAGREVLGLLIMGTVRPDSLDASAVSTLEPIAAQLAGAFARLDET</sequence>
<dbReference type="AlphaFoldDB" id="A0A937X713"/>
<dbReference type="Pfam" id="PF01590">
    <property type="entry name" value="GAF"/>
    <property type="match status" value="1"/>
</dbReference>
<name>A0A937X713_9BACT</name>
<feature type="domain" description="GAF" evidence="2">
    <location>
        <begin position="37"/>
        <end position="190"/>
    </location>
</feature>
<dbReference type="Gene3D" id="3.30.450.40">
    <property type="match status" value="2"/>
</dbReference>
<dbReference type="Proteomes" id="UP000703893">
    <property type="component" value="Unassembled WGS sequence"/>
</dbReference>
<comment type="caution">
    <text evidence="3">The sequence shown here is derived from an EMBL/GenBank/DDBJ whole genome shotgun (WGS) entry which is preliminary data.</text>
</comment>
<dbReference type="InterPro" id="IPR029016">
    <property type="entry name" value="GAF-like_dom_sf"/>
</dbReference>
<feature type="coiled-coil region" evidence="1">
    <location>
        <begin position="186"/>
        <end position="213"/>
    </location>
</feature>
<organism evidence="3 4">
    <name type="scientific">Candidatus Tanganyikabacteria bacterium</name>
    <dbReference type="NCBI Taxonomy" id="2961651"/>
    <lineage>
        <taxon>Bacteria</taxon>
        <taxon>Bacillati</taxon>
        <taxon>Candidatus Sericytochromatia</taxon>
        <taxon>Candidatus Tanganyikabacteria</taxon>
    </lineage>
</organism>
<gene>
    <name evidence="3" type="ORF">FJZ00_10120</name>
</gene>
<keyword evidence="1" id="KW-0175">Coiled coil</keyword>
<reference evidence="3 4" key="1">
    <citation type="submission" date="2019-03" db="EMBL/GenBank/DDBJ databases">
        <title>Lake Tanganyika Metagenome-Assembled Genomes (MAGs).</title>
        <authorList>
            <person name="Tran P."/>
        </authorList>
    </citation>
    <scope>NUCLEOTIDE SEQUENCE [LARGE SCALE GENOMIC DNA]</scope>
    <source>
        <strain evidence="3">K_DeepCast_65m_m2_236</strain>
    </source>
</reference>